<keyword evidence="2" id="KW-1185">Reference proteome</keyword>
<accession>A0A8K0F1I0</accession>
<sequence>MATRRSKLYKLFDDSDVETDNLQELTSTVCESDGESYADDLAPLTAATELPDDDDNTLPEDDDLPGERFKLSCKKSKVLTSQKLVKSLEACLEDSDFDEVDVPDQEKTFTSYLEKPKRKNDPAKKMVCIPALHISLGIFHKFFRLLEHDLRDLDIVMSTYLSRASLDDPNVAMRGCWTRRKRPLFFSFTSVPAGLGKQAL</sequence>
<protein>
    <submittedName>
        <fullName evidence="1">Hypp5392 protein</fullName>
    </submittedName>
</protein>
<gene>
    <name evidence="1" type="primary">Hypp5392</name>
    <name evidence="1" type="ORF">BLAG_LOCUS25633</name>
</gene>
<proteinExistence type="predicted"/>
<reference evidence="1" key="1">
    <citation type="submission" date="2022-01" db="EMBL/GenBank/DDBJ databases">
        <authorList>
            <person name="Braso-Vives M."/>
        </authorList>
    </citation>
    <scope>NUCLEOTIDE SEQUENCE</scope>
</reference>
<dbReference type="Proteomes" id="UP000838412">
    <property type="component" value="Chromosome 9"/>
</dbReference>
<name>A0A8K0F1I0_BRALA</name>
<evidence type="ECO:0000313" key="2">
    <source>
        <dbReference type="Proteomes" id="UP000838412"/>
    </source>
</evidence>
<dbReference type="EMBL" id="OV696694">
    <property type="protein sequence ID" value="CAH1274691.1"/>
    <property type="molecule type" value="Genomic_DNA"/>
</dbReference>
<dbReference type="AlphaFoldDB" id="A0A8K0F1I0"/>
<evidence type="ECO:0000313" key="1">
    <source>
        <dbReference type="EMBL" id="CAH1274691.1"/>
    </source>
</evidence>
<organism evidence="1 2">
    <name type="scientific">Branchiostoma lanceolatum</name>
    <name type="common">Common lancelet</name>
    <name type="synonym">Amphioxus lanceolatum</name>
    <dbReference type="NCBI Taxonomy" id="7740"/>
    <lineage>
        <taxon>Eukaryota</taxon>
        <taxon>Metazoa</taxon>
        <taxon>Chordata</taxon>
        <taxon>Cephalochordata</taxon>
        <taxon>Leptocardii</taxon>
        <taxon>Amphioxiformes</taxon>
        <taxon>Branchiostomatidae</taxon>
        <taxon>Branchiostoma</taxon>
    </lineage>
</organism>